<proteinExistence type="predicted"/>
<comment type="caution">
    <text evidence="3">The sequence shown here is derived from an EMBL/GenBank/DDBJ whole genome shotgun (WGS) entry which is preliminary data.</text>
</comment>
<sequence>MGETLSSPSLLKPGEWEYLTSEMRMTAAESSDRKLSISSRDLLNKQRCVEYLEQLGVMYESPSISVTASTFSKRYAFLIVSPALYAITMYNKGFDLSIDNCNVESAYRNEDSWQPKLRLGHVGITEPDGVSRDEWREAQPDGGNRAEWRDGMIRSIFADHLAAVWRSISKAARIPMSLLWENTAIFVYVLYEKRMAEAASAEEKLRRQEDFDYLIHHAPASLFGEKQNPLAAYYSPKCEVPGSAEPIRLRKTCCLYYKLSDGGEDYCPTCPLVKRGLACTPAL</sequence>
<evidence type="ECO:0000259" key="1">
    <source>
        <dbReference type="Pfam" id="PF06276"/>
    </source>
</evidence>
<evidence type="ECO:0000313" key="3">
    <source>
        <dbReference type="EMBL" id="CAH1217007.1"/>
    </source>
</evidence>
<dbReference type="EMBL" id="CAKMMF010000027">
    <property type="protein sequence ID" value="CAH1217007.1"/>
    <property type="molecule type" value="Genomic_DNA"/>
</dbReference>
<organism evidence="3 4">
    <name type="scientific">Paenibacillus plantiphilus</name>
    <dbReference type="NCBI Taxonomy" id="2905650"/>
    <lineage>
        <taxon>Bacteria</taxon>
        <taxon>Bacillati</taxon>
        <taxon>Bacillota</taxon>
        <taxon>Bacilli</taxon>
        <taxon>Bacillales</taxon>
        <taxon>Paenibacillaceae</taxon>
        <taxon>Paenibacillus</taxon>
    </lineage>
</organism>
<evidence type="ECO:0000313" key="4">
    <source>
        <dbReference type="Proteomes" id="UP000838686"/>
    </source>
</evidence>
<feature type="domain" description="Aerobactin siderophore biosynthesis IucA/IucC-like C-terminal" evidence="1">
    <location>
        <begin position="69"/>
        <end position="212"/>
    </location>
</feature>
<dbReference type="RefSeq" id="WP_236344606.1">
    <property type="nucleotide sequence ID" value="NZ_CAKMMF010000027.1"/>
</dbReference>
<gene>
    <name evidence="3" type="ORF">PAECIP111893_04227</name>
</gene>
<dbReference type="Pfam" id="PF06276">
    <property type="entry name" value="FhuF"/>
    <property type="match status" value="1"/>
</dbReference>
<accession>A0ABM9CKK2</accession>
<feature type="domain" description="Ferric siderophore reductase C-terminal" evidence="2">
    <location>
        <begin position="250"/>
        <end position="272"/>
    </location>
</feature>
<evidence type="ECO:0000259" key="2">
    <source>
        <dbReference type="Pfam" id="PF11575"/>
    </source>
</evidence>
<keyword evidence="4" id="KW-1185">Reference proteome</keyword>
<dbReference type="Proteomes" id="UP000838686">
    <property type="component" value="Unassembled WGS sequence"/>
</dbReference>
<reference evidence="3" key="1">
    <citation type="submission" date="2022-01" db="EMBL/GenBank/DDBJ databases">
        <authorList>
            <person name="Criscuolo A."/>
        </authorList>
    </citation>
    <scope>NUCLEOTIDE SEQUENCE</scope>
    <source>
        <strain evidence="3">CIP111893</strain>
    </source>
</reference>
<evidence type="ECO:0008006" key="5">
    <source>
        <dbReference type="Google" id="ProtNLM"/>
    </source>
</evidence>
<protein>
    <recommendedName>
        <fullName evidence="5">Ferric iron reductase protein FhuF, involved in iron transport</fullName>
    </recommendedName>
</protein>
<name>A0ABM9CKK2_9BACL</name>
<dbReference type="InterPro" id="IPR022770">
    <property type="entry name" value="IucA/IucC-like_C"/>
</dbReference>
<dbReference type="Pfam" id="PF11575">
    <property type="entry name" value="FhuF_C"/>
    <property type="match status" value="1"/>
</dbReference>
<dbReference type="InterPro" id="IPR024726">
    <property type="entry name" value="FhuF_C"/>
</dbReference>